<reference evidence="2" key="1">
    <citation type="submission" date="2011-03" db="EMBL/GenBank/DDBJ databases">
        <title>The genome sequence of Vavraia culicis strain floridensis.</title>
        <authorList>
            <consortium name="The Broad Institute Genome Sequencing Platform"/>
            <person name="Cuomo C."/>
            <person name="Becnel J."/>
            <person name="Sanscrainte N."/>
            <person name="Young S.K."/>
            <person name="Zeng Q."/>
            <person name="Gargeya S."/>
            <person name="Fitzgerald M."/>
            <person name="Haas B."/>
            <person name="Abouelleil A."/>
            <person name="Alvarado L."/>
            <person name="Arachchi H.M."/>
            <person name="Berlin A."/>
            <person name="Chapman S.B."/>
            <person name="Gearin G."/>
            <person name="Goldberg J."/>
            <person name="Griggs A."/>
            <person name="Gujja S."/>
            <person name="Hansen M."/>
            <person name="Heiman D."/>
            <person name="Howarth C."/>
            <person name="Larimer J."/>
            <person name="Lui A."/>
            <person name="MacDonald P.J.P."/>
            <person name="McCowen C."/>
            <person name="Montmayeur A."/>
            <person name="Murphy C."/>
            <person name="Neiman D."/>
            <person name="Pearson M."/>
            <person name="Priest M."/>
            <person name="Roberts A."/>
            <person name="Saif S."/>
            <person name="Shea T."/>
            <person name="Sisk P."/>
            <person name="Stolte C."/>
            <person name="Sykes S."/>
            <person name="Wortman J."/>
            <person name="Nusbaum C."/>
            <person name="Birren B."/>
        </authorList>
    </citation>
    <scope>NUCLEOTIDE SEQUENCE [LARGE SCALE GENOMIC DNA]</scope>
    <source>
        <strain evidence="2">floridensis</strain>
    </source>
</reference>
<dbReference type="OrthoDB" id="10327684at2759"/>
<gene>
    <name evidence="1" type="ORF">VCUG_00856</name>
</gene>
<dbReference type="EMBL" id="GL877414">
    <property type="protein sequence ID" value="ELA47655.1"/>
    <property type="molecule type" value="Genomic_DNA"/>
</dbReference>
<keyword evidence="2" id="KW-1185">Reference proteome</keyword>
<sequence length="152" mass="17823">MINNKFYVAFLEETVQKHDYNCELIGLALARLFPNPYGKDGAFDLDKYFLVTIWKLLTCEEIFELKMEDGMCVIGSHVPPLYESLRYDPDKYLQRLSRIFSMYKDIIQGYLRGYKINAYVEINHNNFLYLKVKRAGGNESVITSIDERVQDP</sequence>
<dbReference type="HOGENOM" id="CLU_1723707_0_0_1"/>
<organism evidence="1 2">
    <name type="scientific">Vavraia culicis (isolate floridensis)</name>
    <name type="common">Microsporidian parasite</name>
    <dbReference type="NCBI Taxonomy" id="948595"/>
    <lineage>
        <taxon>Eukaryota</taxon>
        <taxon>Fungi</taxon>
        <taxon>Fungi incertae sedis</taxon>
        <taxon>Microsporidia</taxon>
        <taxon>Pleistophoridae</taxon>
        <taxon>Vavraia</taxon>
    </lineage>
</organism>
<name>L2GX26_VAVCU</name>
<dbReference type="OMA" id="FPNPYGK"/>
<accession>L2GX26</accession>
<proteinExistence type="predicted"/>
<evidence type="ECO:0000313" key="2">
    <source>
        <dbReference type="Proteomes" id="UP000011081"/>
    </source>
</evidence>
<dbReference type="RefSeq" id="XP_008073876.1">
    <property type="nucleotide sequence ID" value="XM_008075685.1"/>
</dbReference>
<dbReference type="GeneID" id="19878739"/>
<protein>
    <submittedName>
        <fullName evidence="1">Uncharacterized protein</fullName>
    </submittedName>
</protein>
<dbReference type="Proteomes" id="UP000011081">
    <property type="component" value="Unassembled WGS sequence"/>
</dbReference>
<evidence type="ECO:0000313" key="1">
    <source>
        <dbReference type="EMBL" id="ELA47655.1"/>
    </source>
</evidence>
<dbReference type="AlphaFoldDB" id="L2GX26"/>
<dbReference type="InParanoid" id="L2GX26"/>
<dbReference type="VEuPathDB" id="MicrosporidiaDB:VCUG_00856"/>